<keyword evidence="4" id="KW-1185">Reference proteome</keyword>
<feature type="compositionally biased region" description="Polar residues" evidence="1">
    <location>
        <begin position="302"/>
        <end position="313"/>
    </location>
</feature>
<feature type="region of interest" description="Disordered" evidence="1">
    <location>
        <begin position="176"/>
        <end position="203"/>
    </location>
</feature>
<evidence type="ECO:0000313" key="4">
    <source>
        <dbReference type="Proteomes" id="UP000887116"/>
    </source>
</evidence>
<proteinExistence type="predicted"/>
<protein>
    <submittedName>
        <fullName evidence="3">Uncharacterized protein</fullName>
    </submittedName>
</protein>
<feature type="transmembrane region" description="Helical" evidence="2">
    <location>
        <begin position="72"/>
        <end position="93"/>
    </location>
</feature>
<dbReference type="AlphaFoldDB" id="A0A8X6KST7"/>
<sequence>MRSVTQKSRFVRLSYLSRQPLTFANGASVMLDPVIAKCMRSKLFTFCGGVLGFGFAICSCVAVPYVLKLPRYNSHLALLFLLGGVGLSLGYIFTNKFLRLVRRDKMAASDLNLPQFSRKAREPKPGGLPTIVEKLGNFTKSNLNYFSHEMWKPRSLRRLTKTRKLPKSPEIDDFYVSHRRKKSNSTHSSSTYSPHEIGEPRQIQFNTSKRLPKLFESRLSYFSNDEKLPIPVRRQNTTGAIPKWMLSQIQEEEVQEDLFLLRKLRNGDSKSSEAFKMEGCHGSSSSSSGSEKSFTSSDDSLTLKNLKSSIRRN</sequence>
<keyword evidence="2" id="KW-1133">Transmembrane helix</keyword>
<feature type="transmembrane region" description="Helical" evidence="2">
    <location>
        <begin position="43"/>
        <end position="66"/>
    </location>
</feature>
<feature type="compositionally biased region" description="Low complexity" evidence="1">
    <location>
        <begin position="283"/>
        <end position="300"/>
    </location>
</feature>
<comment type="caution">
    <text evidence="3">The sequence shown here is derived from an EMBL/GenBank/DDBJ whole genome shotgun (WGS) entry which is preliminary data.</text>
</comment>
<dbReference type="Proteomes" id="UP000887116">
    <property type="component" value="Unassembled WGS sequence"/>
</dbReference>
<organism evidence="3 4">
    <name type="scientific">Trichonephila clavata</name>
    <name type="common">Joro spider</name>
    <name type="synonym">Nephila clavata</name>
    <dbReference type="NCBI Taxonomy" id="2740835"/>
    <lineage>
        <taxon>Eukaryota</taxon>
        <taxon>Metazoa</taxon>
        <taxon>Ecdysozoa</taxon>
        <taxon>Arthropoda</taxon>
        <taxon>Chelicerata</taxon>
        <taxon>Arachnida</taxon>
        <taxon>Araneae</taxon>
        <taxon>Araneomorphae</taxon>
        <taxon>Entelegynae</taxon>
        <taxon>Araneoidea</taxon>
        <taxon>Nephilidae</taxon>
        <taxon>Trichonephila</taxon>
    </lineage>
</organism>
<keyword evidence="2" id="KW-0812">Transmembrane</keyword>
<evidence type="ECO:0000256" key="2">
    <source>
        <dbReference type="SAM" id="Phobius"/>
    </source>
</evidence>
<accession>A0A8X6KST7</accession>
<evidence type="ECO:0000313" key="3">
    <source>
        <dbReference type="EMBL" id="GFQ82986.1"/>
    </source>
</evidence>
<feature type="region of interest" description="Disordered" evidence="1">
    <location>
        <begin position="271"/>
        <end position="313"/>
    </location>
</feature>
<name>A0A8X6KST7_TRICU</name>
<gene>
    <name evidence="3" type="primary">NCL1_46128</name>
    <name evidence="3" type="ORF">TNCT_407461</name>
</gene>
<dbReference type="EMBL" id="BMAO01012651">
    <property type="protein sequence ID" value="GFQ82986.1"/>
    <property type="molecule type" value="Genomic_DNA"/>
</dbReference>
<evidence type="ECO:0000256" key="1">
    <source>
        <dbReference type="SAM" id="MobiDB-lite"/>
    </source>
</evidence>
<dbReference type="OrthoDB" id="10497400at2759"/>
<reference evidence="3" key="1">
    <citation type="submission" date="2020-07" db="EMBL/GenBank/DDBJ databases">
        <title>Multicomponent nature underlies the extraordinary mechanical properties of spider dragline silk.</title>
        <authorList>
            <person name="Kono N."/>
            <person name="Nakamura H."/>
            <person name="Mori M."/>
            <person name="Yoshida Y."/>
            <person name="Ohtoshi R."/>
            <person name="Malay A.D."/>
            <person name="Moran D.A.P."/>
            <person name="Tomita M."/>
            <person name="Numata K."/>
            <person name="Arakawa K."/>
        </authorList>
    </citation>
    <scope>NUCLEOTIDE SEQUENCE</scope>
</reference>
<keyword evidence="2" id="KW-0472">Membrane</keyword>